<evidence type="ECO:0000256" key="3">
    <source>
        <dbReference type="ARBA" id="ARBA00023295"/>
    </source>
</evidence>
<evidence type="ECO:0000256" key="4">
    <source>
        <dbReference type="PROSITE-ProRule" id="PRU01100"/>
    </source>
</evidence>
<keyword evidence="2 4" id="KW-0378">Hydrolase</keyword>
<feature type="region of interest" description="Disordered" evidence="5">
    <location>
        <begin position="1"/>
        <end position="21"/>
    </location>
</feature>
<keyword evidence="6" id="KW-0812">Transmembrane</keyword>
<evidence type="ECO:0000313" key="8">
    <source>
        <dbReference type="EMBL" id="MBT0772574.1"/>
    </source>
</evidence>
<dbReference type="InterPro" id="IPR017853">
    <property type="entry name" value="GH"/>
</dbReference>
<accession>A0ABS5TQD8</accession>
<feature type="transmembrane region" description="Helical" evidence="6">
    <location>
        <begin position="25"/>
        <end position="48"/>
    </location>
</feature>
<dbReference type="Pfam" id="PF02156">
    <property type="entry name" value="Glyco_hydro_26"/>
    <property type="match status" value="1"/>
</dbReference>
<keyword evidence="6" id="KW-0472">Membrane</keyword>
<reference evidence="8 9" key="1">
    <citation type="submission" date="2021-05" db="EMBL/GenBank/DDBJ databases">
        <title>Kineosporia and Streptomyces sp. nov. two new marine actinobacteria isolated from Coral.</title>
        <authorList>
            <person name="Buangrab K."/>
            <person name="Sutthacheep M."/>
            <person name="Yeemin T."/>
            <person name="Harunari E."/>
            <person name="Igarashi Y."/>
            <person name="Kanchanasin P."/>
            <person name="Tanasupawat S."/>
            <person name="Phongsopitanun W."/>
        </authorList>
    </citation>
    <scope>NUCLEOTIDE SEQUENCE [LARGE SCALE GENOMIC DNA]</scope>
    <source>
        <strain evidence="8 9">J2-2</strain>
    </source>
</reference>
<evidence type="ECO:0000313" key="9">
    <source>
        <dbReference type="Proteomes" id="UP001197247"/>
    </source>
</evidence>
<feature type="active site" description="Nucleophile" evidence="4">
    <location>
        <position position="272"/>
    </location>
</feature>
<keyword evidence="6" id="KW-1133">Transmembrane helix</keyword>
<dbReference type="PANTHER" id="PTHR40079">
    <property type="entry name" value="MANNAN ENDO-1,4-BETA-MANNOSIDASE E-RELATED"/>
    <property type="match status" value="1"/>
</dbReference>
<comment type="caution">
    <text evidence="8">The sequence shown here is derived from an EMBL/GenBank/DDBJ whole genome shotgun (WGS) entry which is preliminary data.</text>
</comment>
<dbReference type="PANTHER" id="PTHR40079:SF4">
    <property type="entry name" value="GH26 DOMAIN-CONTAINING PROTEIN-RELATED"/>
    <property type="match status" value="1"/>
</dbReference>
<dbReference type="EMBL" id="JAHBAY010000013">
    <property type="protein sequence ID" value="MBT0772574.1"/>
    <property type="molecule type" value="Genomic_DNA"/>
</dbReference>
<evidence type="ECO:0000256" key="5">
    <source>
        <dbReference type="SAM" id="MobiDB-lite"/>
    </source>
</evidence>
<dbReference type="PROSITE" id="PS51318">
    <property type="entry name" value="TAT"/>
    <property type="match status" value="1"/>
</dbReference>
<feature type="active site" description="Proton donor" evidence="4">
    <location>
        <position position="158"/>
    </location>
</feature>
<dbReference type="InterPro" id="IPR000805">
    <property type="entry name" value="Glyco_hydro_26"/>
</dbReference>
<name>A0ABS5TQD8_9ACTN</name>
<evidence type="ECO:0000256" key="1">
    <source>
        <dbReference type="ARBA" id="ARBA00007754"/>
    </source>
</evidence>
<comment type="similarity">
    <text evidence="1 4">Belongs to the glycosyl hydrolase 26 family.</text>
</comment>
<dbReference type="InterPro" id="IPR022790">
    <property type="entry name" value="GH26_dom"/>
</dbReference>
<dbReference type="PROSITE" id="PS51764">
    <property type="entry name" value="GH26"/>
    <property type="match status" value="1"/>
</dbReference>
<dbReference type="RefSeq" id="WP_214159119.1">
    <property type="nucleotide sequence ID" value="NZ_JAHBAY010000013.1"/>
</dbReference>
<evidence type="ECO:0000256" key="6">
    <source>
        <dbReference type="SAM" id="Phobius"/>
    </source>
</evidence>
<sequence length="332" mass="37244">MADPVWPPSPGPTHPTADSPSRRELLTLGAAAGVTALTAAALAGGQLLRRPRLAERCRFGAYSSLGGDLLGDHLRLEQSVGARLPLFSWFKDWNTGWEPWLADQLAARPGSYDCMLAWEAWGVGLGDIVRGWRDDYLWSFFDGAARYPGRVIVRLFHEMNGSWYPWSLAGPQRTVTDAGQFRDAWRHVVDLARAHGTPNLQFLFCPNAFDDGGTPMEEYWPGADLVDLIGLDGYNWGWLPDGSPQHDPEALIRPMYDRLCALHPNAAFLVGEIGCAPGPGTARWYEDLYRSTSFSRLTGLAFFNQRKERDWRLDADPAALRVHRHYLRQRHS</sequence>
<feature type="domain" description="GH26" evidence="7">
    <location>
        <begin position="39"/>
        <end position="323"/>
    </location>
</feature>
<keyword evidence="9" id="KW-1185">Reference proteome</keyword>
<dbReference type="Proteomes" id="UP001197247">
    <property type="component" value="Unassembled WGS sequence"/>
</dbReference>
<organism evidence="8 9">
    <name type="scientific">Kineosporia corallincola</name>
    <dbReference type="NCBI Taxonomy" id="2835133"/>
    <lineage>
        <taxon>Bacteria</taxon>
        <taxon>Bacillati</taxon>
        <taxon>Actinomycetota</taxon>
        <taxon>Actinomycetes</taxon>
        <taxon>Kineosporiales</taxon>
        <taxon>Kineosporiaceae</taxon>
        <taxon>Kineosporia</taxon>
    </lineage>
</organism>
<evidence type="ECO:0000256" key="2">
    <source>
        <dbReference type="ARBA" id="ARBA00022801"/>
    </source>
</evidence>
<gene>
    <name evidence="8" type="ORF">KIH74_26760</name>
</gene>
<protein>
    <recommendedName>
        <fullName evidence="7">GH26 domain-containing protein</fullName>
    </recommendedName>
</protein>
<dbReference type="Gene3D" id="3.20.20.80">
    <property type="entry name" value="Glycosidases"/>
    <property type="match status" value="1"/>
</dbReference>
<dbReference type="InterPro" id="IPR006311">
    <property type="entry name" value="TAT_signal"/>
</dbReference>
<keyword evidence="3 4" id="KW-0326">Glycosidase</keyword>
<dbReference type="SUPFAM" id="SSF51445">
    <property type="entry name" value="(Trans)glycosidases"/>
    <property type="match status" value="1"/>
</dbReference>
<feature type="compositionally biased region" description="Pro residues" evidence="5">
    <location>
        <begin position="1"/>
        <end position="13"/>
    </location>
</feature>
<proteinExistence type="inferred from homology"/>
<evidence type="ECO:0000259" key="7">
    <source>
        <dbReference type="PROSITE" id="PS51764"/>
    </source>
</evidence>